<feature type="transmembrane region" description="Helical" evidence="9">
    <location>
        <begin position="17"/>
        <end position="36"/>
    </location>
</feature>
<dbReference type="EMBL" id="JAUIZM010000010">
    <property type="protein sequence ID" value="KAK1361998.1"/>
    <property type="molecule type" value="Genomic_DNA"/>
</dbReference>
<dbReference type="GO" id="GO:0051707">
    <property type="term" value="P:response to other organism"/>
    <property type="evidence" value="ECO:0007669"/>
    <property type="project" value="UniProtKB-ARBA"/>
</dbReference>
<keyword evidence="4" id="KW-0732">Signal</keyword>
<keyword evidence="8" id="KW-0325">Glycoprotein</keyword>
<dbReference type="Pfam" id="PF08263">
    <property type="entry name" value="LRRNT_2"/>
    <property type="match status" value="1"/>
</dbReference>
<dbReference type="Gene3D" id="3.80.10.10">
    <property type="entry name" value="Ribonuclease Inhibitor"/>
    <property type="match status" value="3"/>
</dbReference>
<keyword evidence="7 9" id="KW-0472">Membrane</keyword>
<evidence type="ECO:0000313" key="11">
    <source>
        <dbReference type="EMBL" id="KAK1361998.1"/>
    </source>
</evidence>
<reference evidence="11" key="1">
    <citation type="submission" date="2023-02" db="EMBL/GenBank/DDBJ databases">
        <title>Genome of toxic invasive species Heracleum sosnowskyi carries increased number of genes despite the absence of recent whole-genome duplications.</title>
        <authorList>
            <person name="Schelkunov M."/>
            <person name="Shtratnikova V."/>
            <person name="Makarenko M."/>
            <person name="Klepikova A."/>
            <person name="Omelchenko D."/>
            <person name="Novikova G."/>
            <person name="Obukhova E."/>
            <person name="Bogdanov V."/>
            <person name="Penin A."/>
            <person name="Logacheva M."/>
        </authorList>
    </citation>
    <scope>NUCLEOTIDE SEQUENCE</scope>
    <source>
        <strain evidence="11">Hsosn_3</strain>
        <tissue evidence="11">Leaf</tissue>
    </source>
</reference>
<accession>A0AAD8M7F8</accession>
<dbReference type="InterPro" id="IPR013210">
    <property type="entry name" value="LRR_N_plant-typ"/>
</dbReference>
<evidence type="ECO:0000256" key="6">
    <source>
        <dbReference type="ARBA" id="ARBA00022989"/>
    </source>
</evidence>
<dbReference type="InterPro" id="IPR003591">
    <property type="entry name" value="Leu-rich_rpt_typical-subtyp"/>
</dbReference>
<keyword evidence="3 9" id="KW-0812">Transmembrane</keyword>
<dbReference type="InterPro" id="IPR001611">
    <property type="entry name" value="Leu-rich_rpt"/>
</dbReference>
<dbReference type="InterPro" id="IPR053211">
    <property type="entry name" value="DNA_repair-toleration"/>
</dbReference>
<keyword evidence="12" id="KW-1185">Reference proteome</keyword>
<evidence type="ECO:0000256" key="4">
    <source>
        <dbReference type="ARBA" id="ARBA00022729"/>
    </source>
</evidence>
<proteinExistence type="predicted"/>
<protein>
    <recommendedName>
        <fullName evidence="10">Leucine-rich repeat-containing N-terminal plant-type domain-containing protein</fullName>
    </recommendedName>
</protein>
<evidence type="ECO:0000256" key="7">
    <source>
        <dbReference type="ARBA" id="ARBA00023136"/>
    </source>
</evidence>
<dbReference type="InterPro" id="IPR032675">
    <property type="entry name" value="LRR_dom_sf"/>
</dbReference>
<dbReference type="PANTHER" id="PTHR48060:SF24">
    <property type="entry name" value="NON-SPECIFIC SERINE_THREONINE PROTEIN KINASE"/>
    <property type="match status" value="1"/>
</dbReference>
<dbReference type="GO" id="GO:0016020">
    <property type="term" value="C:membrane"/>
    <property type="evidence" value="ECO:0007669"/>
    <property type="project" value="UniProtKB-SubCell"/>
</dbReference>
<evidence type="ECO:0000256" key="3">
    <source>
        <dbReference type="ARBA" id="ARBA00022692"/>
    </source>
</evidence>
<comment type="subcellular location">
    <subcellularLocation>
        <location evidence="1">Membrane</location>
    </subcellularLocation>
</comment>
<comment type="caution">
    <text evidence="11">The sequence shown here is derived from an EMBL/GenBank/DDBJ whole genome shotgun (WGS) entry which is preliminary data.</text>
</comment>
<keyword evidence="2" id="KW-0433">Leucine-rich repeat</keyword>
<feature type="domain" description="Leucine-rich repeat-containing N-terminal plant-type" evidence="10">
    <location>
        <begin position="37"/>
        <end position="75"/>
    </location>
</feature>
<dbReference type="GO" id="GO:0006952">
    <property type="term" value="P:defense response"/>
    <property type="evidence" value="ECO:0007669"/>
    <property type="project" value="UniProtKB-ARBA"/>
</dbReference>
<dbReference type="Pfam" id="PF00560">
    <property type="entry name" value="LRR_1"/>
    <property type="match status" value="4"/>
</dbReference>
<evidence type="ECO:0000256" key="2">
    <source>
        <dbReference type="ARBA" id="ARBA00022614"/>
    </source>
</evidence>
<evidence type="ECO:0000259" key="10">
    <source>
        <dbReference type="Pfam" id="PF08263"/>
    </source>
</evidence>
<dbReference type="Proteomes" id="UP001237642">
    <property type="component" value="Unassembled WGS sequence"/>
</dbReference>
<reference evidence="11" key="2">
    <citation type="submission" date="2023-05" db="EMBL/GenBank/DDBJ databases">
        <authorList>
            <person name="Schelkunov M.I."/>
        </authorList>
    </citation>
    <scope>NUCLEOTIDE SEQUENCE</scope>
    <source>
        <strain evidence="11">Hsosn_3</strain>
        <tissue evidence="11">Leaf</tissue>
    </source>
</reference>
<evidence type="ECO:0000256" key="5">
    <source>
        <dbReference type="ARBA" id="ARBA00022737"/>
    </source>
</evidence>
<name>A0AAD8M7F8_9APIA</name>
<evidence type="ECO:0000256" key="9">
    <source>
        <dbReference type="SAM" id="Phobius"/>
    </source>
</evidence>
<dbReference type="FunFam" id="3.80.10.10:FF:000041">
    <property type="entry name" value="LRR receptor-like serine/threonine-protein kinase ERECTA"/>
    <property type="match status" value="1"/>
</dbReference>
<evidence type="ECO:0000256" key="8">
    <source>
        <dbReference type="ARBA" id="ARBA00023180"/>
    </source>
</evidence>
<keyword evidence="6 9" id="KW-1133">Transmembrane helix</keyword>
<dbReference type="SUPFAM" id="SSF52058">
    <property type="entry name" value="L domain-like"/>
    <property type="match status" value="2"/>
</dbReference>
<dbReference type="SMART" id="SM00369">
    <property type="entry name" value="LRR_TYP"/>
    <property type="match status" value="4"/>
</dbReference>
<evidence type="ECO:0000313" key="12">
    <source>
        <dbReference type="Proteomes" id="UP001237642"/>
    </source>
</evidence>
<evidence type="ECO:0000256" key="1">
    <source>
        <dbReference type="ARBA" id="ARBA00004370"/>
    </source>
</evidence>
<sequence>MECSGRSQWRSVVETRSWFYVIVLFYFVYSVSGKVLHDKMVLLEFRNSVSDPSGILSSWKSESFNYCSWVGITCDSDSRIVELNIPGGNGGNVCGASCLDSSEFVLHDYGYERNFSDRTGKLVGKLPQIIGKLSELRVLSLPFNELSGELPSEMWGLKNIEVLDLEGNMITGNLSGGFNSFRRLQVLNLGFNKIFGEIPNSISECRGLKILNLANNKIEGKISHYIGNLMKLKALHLSFNLLKGPVPEEVVKNCWSLEHMDLSGVIPPELGELKKLEVLDVSQNNLHGRIPASLGNCSSLSVLILSSQVHQKAFSLPNAPSYDLNFFEGSIPEEVTMLPKLKVIWAPGANFKGRFPRNWGNCDNLEMVNLAQNYFTGEIIEGFGGCKNLHFLNLSSNRISGNLDEKLPVPCMTVFDISSNLLSGLIPSFHNSSCNSLPSSNSSLLRPPRLSSAYVSSFTCKTISRNPVPFSSVSFPVIHDFSRNNFSGPIPLLPATPVRLGSDVEYAFLASGNDLTGPLHDLLDFRNHTF</sequence>
<keyword evidence="5" id="KW-0677">Repeat</keyword>
<dbReference type="PANTHER" id="PTHR48060">
    <property type="entry name" value="DNA DAMAGE-REPAIR/TOLERATION PROTEIN DRT100"/>
    <property type="match status" value="1"/>
</dbReference>
<dbReference type="AlphaFoldDB" id="A0AAD8M7F8"/>
<organism evidence="11 12">
    <name type="scientific">Heracleum sosnowskyi</name>
    <dbReference type="NCBI Taxonomy" id="360622"/>
    <lineage>
        <taxon>Eukaryota</taxon>
        <taxon>Viridiplantae</taxon>
        <taxon>Streptophyta</taxon>
        <taxon>Embryophyta</taxon>
        <taxon>Tracheophyta</taxon>
        <taxon>Spermatophyta</taxon>
        <taxon>Magnoliopsida</taxon>
        <taxon>eudicotyledons</taxon>
        <taxon>Gunneridae</taxon>
        <taxon>Pentapetalae</taxon>
        <taxon>asterids</taxon>
        <taxon>campanulids</taxon>
        <taxon>Apiales</taxon>
        <taxon>Apiaceae</taxon>
        <taxon>Apioideae</taxon>
        <taxon>apioid superclade</taxon>
        <taxon>Tordylieae</taxon>
        <taxon>Tordyliinae</taxon>
        <taxon>Heracleum</taxon>
    </lineage>
</organism>
<gene>
    <name evidence="11" type="ORF">POM88_046472</name>
</gene>